<comment type="caution">
    <text evidence="6">The sequence shown here is derived from an EMBL/GenBank/DDBJ whole genome shotgun (WGS) entry which is preliminary data.</text>
</comment>
<gene>
    <name evidence="6" type="ORF">GCM10022223_11570</name>
</gene>
<keyword evidence="2" id="KW-0805">Transcription regulation</keyword>
<organism evidence="6 7">
    <name type="scientific">Kineosporia mesophila</name>
    <dbReference type="NCBI Taxonomy" id="566012"/>
    <lineage>
        <taxon>Bacteria</taxon>
        <taxon>Bacillati</taxon>
        <taxon>Actinomycetota</taxon>
        <taxon>Actinomycetes</taxon>
        <taxon>Kineosporiales</taxon>
        <taxon>Kineosporiaceae</taxon>
        <taxon>Kineosporia</taxon>
    </lineage>
</organism>
<evidence type="ECO:0000256" key="2">
    <source>
        <dbReference type="ARBA" id="ARBA00023015"/>
    </source>
</evidence>
<keyword evidence="7" id="KW-1185">Reference proteome</keyword>
<evidence type="ECO:0000313" key="7">
    <source>
        <dbReference type="Proteomes" id="UP001501074"/>
    </source>
</evidence>
<dbReference type="PANTHER" id="PTHR30346:SF0">
    <property type="entry name" value="HCA OPERON TRANSCRIPTIONAL ACTIVATOR HCAR"/>
    <property type="match status" value="1"/>
</dbReference>
<protein>
    <submittedName>
        <fullName evidence="6">LysR substrate-binding domain-containing protein</fullName>
    </submittedName>
</protein>
<dbReference type="Pfam" id="PF00126">
    <property type="entry name" value="HTH_1"/>
    <property type="match status" value="1"/>
</dbReference>
<keyword evidence="4" id="KW-0804">Transcription</keyword>
<name>A0ABP6Z5S6_9ACTN</name>
<dbReference type="InterPro" id="IPR036388">
    <property type="entry name" value="WH-like_DNA-bd_sf"/>
</dbReference>
<dbReference type="PROSITE" id="PS50931">
    <property type="entry name" value="HTH_LYSR"/>
    <property type="match status" value="1"/>
</dbReference>
<feature type="domain" description="HTH lysR-type" evidence="5">
    <location>
        <begin position="11"/>
        <end position="68"/>
    </location>
</feature>
<evidence type="ECO:0000256" key="4">
    <source>
        <dbReference type="ARBA" id="ARBA00023163"/>
    </source>
</evidence>
<sequence length="295" mass="32409">MDRVNDLGEDLELRLVRYFTVVAEHLNFGRAAAELHLAQPSLSRQIQRLEDRLGVRLLERTPQGNLLTEAGKAFLPEAQALVQASRRAIRTARAYAPGERITIGYAEDLVITPAVRELRRLHPQAEIRTRHLDCQKLPDFPAGQVDVLVARIPLPFPADDLRTTPLYEEPRMLVVPEGHRLAGRTSVTPDDLVGERPFPCPVTTSMWSAYRLLGDPPAGPAIESYEDKLELVAGGQAIGVLPVGDRRSTLRPGLVTVPIEGAPTSQVVMVSRIGDPNALVRRFQSVARSHLAGSA</sequence>
<dbReference type="Gene3D" id="3.40.190.10">
    <property type="entry name" value="Periplasmic binding protein-like II"/>
    <property type="match status" value="2"/>
</dbReference>
<dbReference type="InterPro" id="IPR036390">
    <property type="entry name" value="WH_DNA-bd_sf"/>
</dbReference>
<evidence type="ECO:0000256" key="3">
    <source>
        <dbReference type="ARBA" id="ARBA00023125"/>
    </source>
</evidence>
<dbReference type="Pfam" id="PF03466">
    <property type="entry name" value="LysR_substrate"/>
    <property type="match status" value="1"/>
</dbReference>
<reference evidence="7" key="1">
    <citation type="journal article" date="2019" name="Int. J. Syst. Evol. Microbiol.">
        <title>The Global Catalogue of Microorganisms (GCM) 10K type strain sequencing project: providing services to taxonomists for standard genome sequencing and annotation.</title>
        <authorList>
            <consortium name="The Broad Institute Genomics Platform"/>
            <consortium name="The Broad Institute Genome Sequencing Center for Infectious Disease"/>
            <person name="Wu L."/>
            <person name="Ma J."/>
        </authorList>
    </citation>
    <scope>NUCLEOTIDE SEQUENCE [LARGE SCALE GENOMIC DNA]</scope>
    <source>
        <strain evidence="7">JCM 16902</strain>
    </source>
</reference>
<comment type="similarity">
    <text evidence="1">Belongs to the LysR transcriptional regulatory family.</text>
</comment>
<dbReference type="PANTHER" id="PTHR30346">
    <property type="entry name" value="TRANSCRIPTIONAL DUAL REGULATOR HCAR-RELATED"/>
    <property type="match status" value="1"/>
</dbReference>
<dbReference type="EMBL" id="BAAAZO010000002">
    <property type="protein sequence ID" value="GAA3598055.1"/>
    <property type="molecule type" value="Genomic_DNA"/>
</dbReference>
<dbReference type="CDD" id="cd05466">
    <property type="entry name" value="PBP2_LTTR_substrate"/>
    <property type="match status" value="1"/>
</dbReference>
<evidence type="ECO:0000259" key="5">
    <source>
        <dbReference type="PROSITE" id="PS50931"/>
    </source>
</evidence>
<dbReference type="PRINTS" id="PR00039">
    <property type="entry name" value="HTHLYSR"/>
</dbReference>
<proteinExistence type="inferred from homology"/>
<dbReference type="InterPro" id="IPR000847">
    <property type="entry name" value="LysR_HTH_N"/>
</dbReference>
<dbReference type="SUPFAM" id="SSF46785">
    <property type="entry name" value="Winged helix' DNA-binding domain"/>
    <property type="match status" value="1"/>
</dbReference>
<dbReference type="SUPFAM" id="SSF53850">
    <property type="entry name" value="Periplasmic binding protein-like II"/>
    <property type="match status" value="1"/>
</dbReference>
<dbReference type="Gene3D" id="1.10.10.10">
    <property type="entry name" value="Winged helix-like DNA-binding domain superfamily/Winged helix DNA-binding domain"/>
    <property type="match status" value="1"/>
</dbReference>
<evidence type="ECO:0000313" key="6">
    <source>
        <dbReference type="EMBL" id="GAA3598055.1"/>
    </source>
</evidence>
<accession>A0ABP6Z5S6</accession>
<keyword evidence="3" id="KW-0238">DNA-binding</keyword>
<dbReference type="InterPro" id="IPR005119">
    <property type="entry name" value="LysR_subst-bd"/>
</dbReference>
<evidence type="ECO:0000256" key="1">
    <source>
        <dbReference type="ARBA" id="ARBA00009437"/>
    </source>
</evidence>
<dbReference type="Proteomes" id="UP001501074">
    <property type="component" value="Unassembled WGS sequence"/>
</dbReference>